<feature type="domain" description="DDE Tnp4" evidence="8">
    <location>
        <begin position="178"/>
        <end position="264"/>
    </location>
</feature>
<dbReference type="GO" id="GO:0005634">
    <property type="term" value="C:nucleus"/>
    <property type="evidence" value="ECO:0007669"/>
    <property type="project" value="UniProtKB-SubCell"/>
</dbReference>
<comment type="similarity">
    <text evidence="3">Belongs to the HARBI1 family.</text>
</comment>
<keyword evidence="10" id="KW-1185">Reference proteome</keyword>
<evidence type="ECO:0000313" key="9">
    <source>
        <dbReference type="EMBL" id="KAF0754547.1"/>
    </source>
</evidence>
<dbReference type="Proteomes" id="UP000478052">
    <property type="component" value="Unassembled WGS sequence"/>
</dbReference>
<accession>A0A6G0YF24</accession>
<dbReference type="InterPro" id="IPR045249">
    <property type="entry name" value="HARBI1-like"/>
</dbReference>
<keyword evidence="7" id="KW-0539">Nucleus</keyword>
<dbReference type="EMBL" id="VUJU01004381">
    <property type="protein sequence ID" value="KAF0754547.1"/>
    <property type="molecule type" value="Genomic_DNA"/>
</dbReference>
<dbReference type="InterPro" id="IPR027806">
    <property type="entry name" value="HARBI1_dom"/>
</dbReference>
<dbReference type="PANTHER" id="PTHR22930">
    <property type="match status" value="1"/>
</dbReference>
<evidence type="ECO:0000256" key="5">
    <source>
        <dbReference type="ARBA" id="ARBA00022723"/>
    </source>
</evidence>
<proteinExistence type="inferred from homology"/>
<evidence type="ECO:0000256" key="4">
    <source>
        <dbReference type="ARBA" id="ARBA00022722"/>
    </source>
</evidence>
<comment type="subcellular location">
    <subcellularLocation>
        <location evidence="2">Nucleus</location>
    </subcellularLocation>
</comment>
<comment type="cofactor">
    <cofactor evidence="1">
        <name>a divalent metal cation</name>
        <dbReference type="ChEBI" id="CHEBI:60240"/>
    </cofactor>
</comment>
<organism evidence="9 10">
    <name type="scientific">Aphis craccivora</name>
    <name type="common">Cowpea aphid</name>
    <dbReference type="NCBI Taxonomy" id="307492"/>
    <lineage>
        <taxon>Eukaryota</taxon>
        <taxon>Metazoa</taxon>
        <taxon>Ecdysozoa</taxon>
        <taxon>Arthropoda</taxon>
        <taxon>Hexapoda</taxon>
        <taxon>Insecta</taxon>
        <taxon>Pterygota</taxon>
        <taxon>Neoptera</taxon>
        <taxon>Paraneoptera</taxon>
        <taxon>Hemiptera</taxon>
        <taxon>Sternorrhyncha</taxon>
        <taxon>Aphidomorpha</taxon>
        <taxon>Aphidoidea</taxon>
        <taxon>Aphididae</taxon>
        <taxon>Aphidini</taxon>
        <taxon>Aphis</taxon>
        <taxon>Aphis</taxon>
    </lineage>
</organism>
<keyword evidence="4" id="KW-0540">Nuclease</keyword>
<evidence type="ECO:0000259" key="8">
    <source>
        <dbReference type="Pfam" id="PF13359"/>
    </source>
</evidence>
<reference evidence="9 10" key="1">
    <citation type="submission" date="2019-08" db="EMBL/GenBank/DDBJ databases">
        <title>Whole genome of Aphis craccivora.</title>
        <authorList>
            <person name="Voronova N.V."/>
            <person name="Shulinski R.S."/>
            <person name="Bandarenka Y.V."/>
            <person name="Zhorov D.G."/>
            <person name="Warner D."/>
        </authorList>
    </citation>
    <scope>NUCLEOTIDE SEQUENCE [LARGE SCALE GENOMIC DNA]</scope>
    <source>
        <strain evidence="9">180601</strain>
        <tissue evidence="9">Whole Body</tissue>
    </source>
</reference>
<dbReference type="OrthoDB" id="6589522at2759"/>
<keyword evidence="5" id="KW-0479">Metal-binding</keyword>
<evidence type="ECO:0000256" key="2">
    <source>
        <dbReference type="ARBA" id="ARBA00004123"/>
    </source>
</evidence>
<evidence type="ECO:0000256" key="7">
    <source>
        <dbReference type="ARBA" id="ARBA00023242"/>
    </source>
</evidence>
<evidence type="ECO:0000256" key="1">
    <source>
        <dbReference type="ARBA" id="ARBA00001968"/>
    </source>
</evidence>
<sequence>MNQQLKRQLYLNDVKEYNNQMFKRQICIISCCVNLLENHLKSERRWRVRPMLKERSNFSHFNTMLKEHQLSNSYLFFNFTRMSASAFEELLIIVGPSLQRSPSRPDVLCVGEIVGATLRYLATGESMVDIMFNFRIGKSTVSKLIFDCCNIIWDKLKDDLLFNPTVDGWLKISQDENFTNIPYYIVADEAFPLQTSIMRPYPGRGKSKLPIKEAIFNYRLSRARRCIENAFGILVARWRIYKRVIIASEKTINSIIKATVVLHNFVKNKETESVPVGQMGSNFYDTDAKEVRLQLTDYFSGEGSIPFQYLNV</sequence>
<dbReference type="GO" id="GO:0016787">
    <property type="term" value="F:hydrolase activity"/>
    <property type="evidence" value="ECO:0007669"/>
    <property type="project" value="UniProtKB-KW"/>
</dbReference>
<evidence type="ECO:0000313" key="10">
    <source>
        <dbReference type="Proteomes" id="UP000478052"/>
    </source>
</evidence>
<dbReference type="GO" id="GO:0046872">
    <property type="term" value="F:metal ion binding"/>
    <property type="evidence" value="ECO:0007669"/>
    <property type="project" value="UniProtKB-KW"/>
</dbReference>
<dbReference type="AlphaFoldDB" id="A0A6G0YF24"/>
<name>A0A6G0YF24_APHCR</name>
<gene>
    <name evidence="9" type="ORF">FWK35_00017911</name>
</gene>
<comment type="caution">
    <text evidence="9">The sequence shown here is derived from an EMBL/GenBank/DDBJ whole genome shotgun (WGS) entry which is preliminary data.</text>
</comment>
<evidence type="ECO:0000256" key="6">
    <source>
        <dbReference type="ARBA" id="ARBA00022801"/>
    </source>
</evidence>
<dbReference type="GO" id="GO:0004518">
    <property type="term" value="F:nuclease activity"/>
    <property type="evidence" value="ECO:0007669"/>
    <property type="project" value="UniProtKB-KW"/>
</dbReference>
<evidence type="ECO:0000256" key="3">
    <source>
        <dbReference type="ARBA" id="ARBA00006958"/>
    </source>
</evidence>
<dbReference type="Pfam" id="PF13359">
    <property type="entry name" value="DDE_Tnp_4"/>
    <property type="match status" value="1"/>
</dbReference>
<protein>
    <submittedName>
        <fullName evidence="9">Protein ALP1-like isoform X2</fullName>
    </submittedName>
</protein>
<keyword evidence="6" id="KW-0378">Hydrolase</keyword>
<dbReference type="PANTHER" id="PTHR22930:SF269">
    <property type="entry name" value="NUCLEASE HARBI1-LIKE PROTEIN"/>
    <property type="match status" value="1"/>
</dbReference>